<name>A0A8J2HB21_COTCN</name>
<keyword evidence="3 5" id="KW-0863">Zinc-finger</keyword>
<evidence type="ECO:0000256" key="1">
    <source>
        <dbReference type="ARBA" id="ARBA00022723"/>
    </source>
</evidence>
<keyword evidence="1" id="KW-0479">Metal-binding</keyword>
<dbReference type="OrthoDB" id="6077919at2759"/>
<evidence type="ECO:0000256" key="5">
    <source>
        <dbReference type="PROSITE-ProRule" id="PRU00042"/>
    </source>
</evidence>
<evidence type="ECO:0000313" key="7">
    <source>
        <dbReference type="EMBL" id="CAG5090229.1"/>
    </source>
</evidence>
<dbReference type="InterPro" id="IPR036236">
    <property type="entry name" value="Znf_C2H2_sf"/>
</dbReference>
<dbReference type="PANTHER" id="PTHR24379">
    <property type="entry name" value="KRAB AND ZINC FINGER DOMAIN-CONTAINING"/>
    <property type="match status" value="1"/>
</dbReference>
<sequence>MENEDLVFLSEYLGIHLEELKKIDVPQKSIIITSFIDYCSSQTDTSENTELFVGNDTVDQYHYEIHSVEYICQDCGESFNSPDLHRQHELSTHLNIEVKTEFDVTYDDCNLEIKEEIDCKYLLPEEGCTEKNTAKCLLDSYKFSEENTVGSYKEGDQYQCDMCHYTSSILEKFNKHLLKHKNKLTLSNKLDQKINKATKLKVKVNNFNKNEFFYCYFCQYKTPKPIRLRNHEKFHLKPKVVICDHCGRWFKSKISLEKHLTLYHNLESQCDICQQKFVDENDLRLHLKCHRRGKFYHCDLCQYKALRLLMVKDHKSKHMRPECYVCDHCGRPLKSKISLKKHLNLYHKLHLSKPHLFTCLQCGQRYQSKICLEKHSDLCGKKNPKEEALLIHI</sequence>
<feature type="domain" description="C2H2-type" evidence="6">
    <location>
        <begin position="241"/>
        <end position="269"/>
    </location>
</feature>
<evidence type="ECO:0000256" key="2">
    <source>
        <dbReference type="ARBA" id="ARBA00022737"/>
    </source>
</evidence>
<gene>
    <name evidence="7" type="ORF">HICCMSTLAB_LOCUS5544</name>
</gene>
<dbReference type="GO" id="GO:0008270">
    <property type="term" value="F:zinc ion binding"/>
    <property type="evidence" value="ECO:0007669"/>
    <property type="project" value="UniProtKB-KW"/>
</dbReference>
<dbReference type="Gene3D" id="3.30.160.60">
    <property type="entry name" value="Classic Zinc Finger"/>
    <property type="match status" value="3"/>
</dbReference>
<dbReference type="InterPro" id="IPR013087">
    <property type="entry name" value="Znf_C2H2_type"/>
</dbReference>
<feature type="domain" description="C2H2-type" evidence="6">
    <location>
        <begin position="324"/>
        <end position="347"/>
    </location>
</feature>
<dbReference type="PANTHER" id="PTHR24379:SF121">
    <property type="entry name" value="C2H2-TYPE DOMAIN-CONTAINING PROTEIN"/>
    <property type="match status" value="1"/>
</dbReference>
<protein>
    <submittedName>
        <fullName evidence="7">Similar to Ctcf: Transcriptional repressor CTCF (Mus musculus)</fullName>
    </submittedName>
</protein>
<evidence type="ECO:0000256" key="4">
    <source>
        <dbReference type="ARBA" id="ARBA00022833"/>
    </source>
</evidence>
<dbReference type="EMBL" id="CAJNRD030001119">
    <property type="protein sequence ID" value="CAG5090229.1"/>
    <property type="molecule type" value="Genomic_DNA"/>
</dbReference>
<evidence type="ECO:0000256" key="3">
    <source>
        <dbReference type="ARBA" id="ARBA00022771"/>
    </source>
</evidence>
<dbReference type="PROSITE" id="PS50157">
    <property type="entry name" value="ZINC_FINGER_C2H2_2"/>
    <property type="match status" value="4"/>
</dbReference>
<proteinExistence type="predicted"/>
<evidence type="ECO:0000313" key="8">
    <source>
        <dbReference type="Proteomes" id="UP000786811"/>
    </source>
</evidence>
<keyword evidence="4" id="KW-0862">Zinc</keyword>
<keyword evidence="8" id="KW-1185">Reference proteome</keyword>
<evidence type="ECO:0000259" key="6">
    <source>
        <dbReference type="PROSITE" id="PS50157"/>
    </source>
</evidence>
<feature type="domain" description="C2H2-type" evidence="6">
    <location>
        <begin position="268"/>
        <end position="295"/>
    </location>
</feature>
<dbReference type="AlphaFoldDB" id="A0A8J2HB21"/>
<dbReference type="SMART" id="SM00355">
    <property type="entry name" value="ZnF_C2H2"/>
    <property type="match status" value="8"/>
</dbReference>
<dbReference type="Proteomes" id="UP000786811">
    <property type="component" value="Unassembled WGS sequence"/>
</dbReference>
<organism evidence="7 8">
    <name type="scientific">Cotesia congregata</name>
    <name type="common">Parasitoid wasp</name>
    <name type="synonym">Apanteles congregatus</name>
    <dbReference type="NCBI Taxonomy" id="51543"/>
    <lineage>
        <taxon>Eukaryota</taxon>
        <taxon>Metazoa</taxon>
        <taxon>Ecdysozoa</taxon>
        <taxon>Arthropoda</taxon>
        <taxon>Hexapoda</taxon>
        <taxon>Insecta</taxon>
        <taxon>Pterygota</taxon>
        <taxon>Neoptera</taxon>
        <taxon>Endopterygota</taxon>
        <taxon>Hymenoptera</taxon>
        <taxon>Apocrita</taxon>
        <taxon>Ichneumonoidea</taxon>
        <taxon>Braconidae</taxon>
        <taxon>Microgastrinae</taxon>
        <taxon>Cotesia</taxon>
    </lineage>
</organism>
<reference evidence="7" key="1">
    <citation type="submission" date="2021-04" db="EMBL/GenBank/DDBJ databases">
        <authorList>
            <person name="Chebbi M.A.C M."/>
        </authorList>
    </citation>
    <scope>NUCLEOTIDE SEQUENCE</scope>
</reference>
<dbReference type="Pfam" id="PF00096">
    <property type="entry name" value="zf-C2H2"/>
    <property type="match status" value="1"/>
</dbReference>
<keyword evidence="2" id="KW-0677">Repeat</keyword>
<feature type="domain" description="C2H2-type" evidence="6">
    <location>
        <begin position="70"/>
        <end position="93"/>
    </location>
</feature>
<dbReference type="PROSITE" id="PS00028">
    <property type="entry name" value="ZINC_FINGER_C2H2_1"/>
    <property type="match status" value="4"/>
</dbReference>
<accession>A0A8J2HB21</accession>
<dbReference type="SUPFAM" id="SSF57667">
    <property type="entry name" value="beta-beta-alpha zinc fingers"/>
    <property type="match status" value="2"/>
</dbReference>
<comment type="caution">
    <text evidence="7">The sequence shown here is derived from an EMBL/GenBank/DDBJ whole genome shotgun (WGS) entry which is preliminary data.</text>
</comment>